<feature type="compositionally biased region" description="Low complexity" evidence="1">
    <location>
        <begin position="144"/>
        <end position="159"/>
    </location>
</feature>
<keyword evidence="3" id="KW-1185">Reference proteome</keyword>
<accession>A0AAD9HJ45</accession>
<sequence>MTSNPLVTSLPTIPSTWTAPTSCFASTNYYRVFFSRGDNVFFYTDLYGVPMLSAPTGDCLPPSFTVDAPYITDGGCPAGFTSGCVRGVAPSTVTCCPSVTGDAFVFKAEQGSTENYIGFRPNNPSVGHQNDLNSSDNKCHQWLSDNSSSNNNNKTNTDNGSLLAHTNR</sequence>
<feature type="region of interest" description="Disordered" evidence="1">
    <location>
        <begin position="122"/>
        <end position="168"/>
    </location>
</feature>
<gene>
    <name evidence="2" type="ORF">LX32DRAFT_693618</name>
</gene>
<proteinExistence type="predicted"/>
<evidence type="ECO:0000313" key="3">
    <source>
        <dbReference type="Proteomes" id="UP001232148"/>
    </source>
</evidence>
<dbReference type="Proteomes" id="UP001232148">
    <property type="component" value="Unassembled WGS sequence"/>
</dbReference>
<dbReference type="EMBL" id="MU842870">
    <property type="protein sequence ID" value="KAK2028989.1"/>
    <property type="molecule type" value="Genomic_DNA"/>
</dbReference>
<organism evidence="2 3">
    <name type="scientific">Colletotrichum zoysiae</name>
    <dbReference type="NCBI Taxonomy" id="1216348"/>
    <lineage>
        <taxon>Eukaryota</taxon>
        <taxon>Fungi</taxon>
        <taxon>Dikarya</taxon>
        <taxon>Ascomycota</taxon>
        <taxon>Pezizomycotina</taxon>
        <taxon>Sordariomycetes</taxon>
        <taxon>Hypocreomycetidae</taxon>
        <taxon>Glomerellales</taxon>
        <taxon>Glomerellaceae</taxon>
        <taxon>Colletotrichum</taxon>
        <taxon>Colletotrichum graminicola species complex</taxon>
    </lineage>
</organism>
<evidence type="ECO:0000256" key="1">
    <source>
        <dbReference type="SAM" id="MobiDB-lite"/>
    </source>
</evidence>
<evidence type="ECO:0000313" key="2">
    <source>
        <dbReference type="EMBL" id="KAK2028989.1"/>
    </source>
</evidence>
<protein>
    <submittedName>
        <fullName evidence="2">Uncharacterized protein</fullName>
    </submittedName>
</protein>
<name>A0AAD9HJ45_9PEZI</name>
<reference evidence="2" key="1">
    <citation type="submission" date="2021-06" db="EMBL/GenBank/DDBJ databases">
        <title>Comparative genomics, transcriptomics and evolutionary studies reveal genomic signatures of adaptation to plant cell wall in hemibiotrophic fungi.</title>
        <authorList>
            <consortium name="DOE Joint Genome Institute"/>
            <person name="Baroncelli R."/>
            <person name="Diaz J.F."/>
            <person name="Benocci T."/>
            <person name="Peng M."/>
            <person name="Battaglia E."/>
            <person name="Haridas S."/>
            <person name="Andreopoulos W."/>
            <person name="Labutti K."/>
            <person name="Pangilinan J."/>
            <person name="Floch G.L."/>
            <person name="Makela M.R."/>
            <person name="Henrissat B."/>
            <person name="Grigoriev I.V."/>
            <person name="Crouch J.A."/>
            <person name="De Vries R.P."/>
            <person name="Sukno S.A."/>
            <person name="Thon M.R."/>
        </authorList>
    </citation>
    <scope>NUCLEOTIDE SEQUENCE</scope>
    <source>
        <strain evidence="2">MAFF235873</strain>
    </source>
</reference>
<dbReference type="AlphaFoldDB" id="A0AAD9HJ45"/>
<comment type="caution">
    <text evidence="2">The sequence shown here is derived from an EMBL/GenBank/DDBJ whole genome shotgun (WGS) entry which is preliminary data.</text>
</comment>
<feature type="compositionally biased region" description="Polar residues" evidence="1">
    <location>
        <begin position="122"/>
        <end position="136"/>
    </location>
</feature>